<proteinExistence type="inferred from homology"/>
<gene>
    <name evidence="7" type="ORF">CMN54_10510</name>
</gene>
<evidence type="ECO:0000313" key="7">
    <source>
        <dbReference type="EMBL" id="MAH63855.1"/>
    </source>
</evidence>
<dbReference type="Pfam" id="PF00005">
    <property type="entry name" value="ABC_tran"/>
    <property type="match status" value="1"/>
</dbReference>
<organism evidence="7 8">
    <name type="scientific">SAR324 cluster bacterium</name>
    <dbReference type="NCBI Taxonomy" id="2024889"/>
    <lineage>
        <taxon>Bacteria</taxon>
        <taxon>Deltaproteobacteria</taxon>
        <taxon>SAR324 cluster</taxon>
    </lineage>
</organism>
<dbReference type="GO" id="GO:0005524">
    <property type="term" value="F:ATP binding"/>
    <property type="evidence" value="ECO:0007669"/>
    <property type="project" value="InterPro"/>
</dbReference>
<dbReference type="SUPFAM" id="SSF52540">
    <property type="entry name" value="P-loop containing nucleoside triphosphate hydrolases"/>
    <property type="match status" value="1"/>
</dbReference>
<protein>
    <recommendedName>
        <fullName evidence="6">ABC transporter domain-containing protein</fullName>
    </recommendedName>
</protein>
<reference evidence="8" key="1">
    <citation type="submission" date="2017-09" db="EMBL/GenBank/DDBJ databases">
        <title>The Reconstruction of 2,631 Draft Metagenome-Assembled Genomes from the Global Oceans.</title>
        <authorList>
            <person name="Tully B.J."/>
            <person name="Graham E.D."/>
            <person name="Heidelberg J.F."/>
        </authorList>
    </citation>
    <scope>NUCLEOTIDE SEQUENCE [LARGE SCALE GENOMIC DNA]</scope>
</reference>
<dbReference type="Gene3D" id="3.40.50.300">
    <property type="entry name" value="P-loop containing nucleotide triphosphate hydrolases"/>
    <property type="match status" value="1"/>
</dbReference>
<dbReference type="InterPro" id="IPR027417">
    <property type="entry name" value="P-loop_NTPase"/>
</dbReference>
<evidence type="ECO:0000256" key="1">
    <source>
        <dbReference type="ARBA" id="ARBA00004202"/>
    </source>
</evidence>
<comment type="similarity">
    <text evidence="2">Belongs to the ABC transporter superfamily.</text>
</comment>
<evidence type="ECO:0000256" key="2">
    <source>
        <dbReference type="ARBA" id="ARBA00005417"/>
    </source>
</evidence>
<evidence type="ECO:0000313" key="8">
    <source>
        <dbReference type="Proteomes" id="UP000226525"/>
    </source>
</evidence>
<keyword evidence="5" id="KW-0472">Membrane</keyword>
<dbReference type="Proteomes" id="UP000226525">
    <property type="component" value="Unassembled WGS sequence"/>
</dbReference>
<evidence type="ECO:0000256" key="3">
    <source>
        <dbReference type="ARBA" id="ARBA00022448"/>
    </source>
</evidence>
<comment type="subcellular location">
    <subcellularLocation>
        <location evidence="1">Cell membrane</location>
        <topology evidence="1">Peripheral membrane protein</topology>
    </subcellularLocation>
</comment>
<keyword evidence="4" id="KW-1003">Cell membrane</keyword>
<dbReference type="InterPro" id="IPR003439">
    <property type="entry name" value="ABC_transporter-like_ATP-bd"/>
</dbReference>
<dbReference type="PANTHER" id="PTHR43166:SF9">
    <property type="entry name" value="GLUTAMATE_ASPARTATE IMPORT ATP-BINDING PROTEIN GLTL"/>
    <property type="match status" value="1"/>
</dbReference>
<dbReference type="AlphaFoldDB" id="A0A2D6YL78"/>
<dbReference type="GO" id="GO:0016887">
    <property type="term" value="F:ATP hydrolysis activity"/>
    <property type="evidence" value="ECO:0007669"/>
    <property type="project" value="InterPro"/>
</dbReference>
<name>A0A2D6YL78_9DELT</name>
<evidence type="ECO:0000256" key="4">
    <source>
        <dbReference type="ARBA" id="ARBA00022475"/>
    </source>
</evidence>
<evidence type="ECO:0000259" key="6">
    <source>
        <dbReference type="Pfam" id="PF00005"/>
    </source>
</evidence>
<accession>A0A2D6YL78</accession>
<comment type="caution">
    <text evidence="7">The sequence shown here is derived from an EMBL/GenBank/DDBJ whole genome shotgun (WGS) entry which is preliminary data.</text>
</comment>
<keyword evidence="3" id="KW-0813">Transport</keyword>
<evidence type="ECO:0000256" key="5">
    <source>
        <dbReference type="ARBA" id="ARBA00023136"/>
    </source>
</evidence>
<feature type="domain" description="ABC transporter" evidence="6">
    <location>
        <begin position="7"/>
        <end position="40"/>
    </location>
</feature>
<dbReference type="EMBL" id="NZEX01000118">
    <property type="protein sequence ID" value="MAH63855.1"/>
    <property type="molecule type" value="Genomic_DNA"/>
</dbReference>
<dbReference type="PANTHER" id="PTHR43166">
    <property type="entry name" value="AMINO ACID IMPORT ATP-BINDING PROTEIN"/>
    <property type="match status" value="1"/>
</dbReference>
<dbReference type="GO" id="GO:0005886">
    <property type="term" value="C:plasma membrane"/>
    <property type="evidence" value="ECO:0007669"/>
    <property type="project" value="UniProtKB-SubCell"/>
</dbReference>
<dbReference type="InterPro" id="IPR050086">
    <property type="entry name" value="MetN_ABC_transporter-like"/>
</dbReference>
<sequence length="126" mass="13971">MPEKRNAYPSELSGGQQQRVAIARALAMEPEIMLFDEATSALDPELVGEVLDVILKLMEEGLTCVLVTHELGFAYSAAQRVLFMHNGVVLEEGSAYDVLVEPQQPRTIEFLRGHSRFQLPASKNSQ</sequence>